<keyword evidence="7" id="KW-0732">Signal</keyword>
<dbReference type="PROSITE" id="PS51257">
    <property type="entry name" value="PROKAR_LIPOPROTEIN"/>
    <property type="match status" value="1"/>
</dbReference>
<dbReference type="RefSeq" id="WP_168913194.1">
    <property type="nucleotide sequence ID" value="NZ_JABACI010000004.1"/>
</dbReference>
<comment type="catalytic activity">
    <reaction evidence="1 5 6">
        <text>[protein]-peptidylproline (omega=180) = [protein]-peptidylproline (omega=0)</text>
        <dbReference type="Rhea" id="RHEA:16237"/>
        <dbReference type="Rhea" id="RHEA-COMP:10747"/>
        <dbReference type="Rhea" id="RHEA-COMP:10748"/>
        <dbReference type="ChEBI" id="CHEBI:83833"/>
        <dbReference type="ChEBI" id="CHEBI:83834"/>
        <dbReference type="EC" id="5.2.1.8"/>
    </reaction>
</comment>
<dbReference type="Pfam" id="PF00254">
    <property type="entry name" value="FKBP_C"/>
    <property type="match status" value="1"/>
</dbReference>
<evidence type="ECO:0000256" key="7">
    <source>
        <dbReference type="SAM" id="SignalP"/>
    </source>
</evidence>
<dbReference type="Gene3D" id="3.10.50.40">
    <property type="match status" value="1"/>
</dbReference>
<accession>A0ABX1KEI0</accession>
<gene>
    <name evidence="9" type="ORF">HF576_12680</name>
</gene>
<evidence type="ECO:0000256" key="4">
    <source>
        <dbReference type="ARBA" id="ARBA00023235"/>
    </source>
</evidence>
<dbReference type="InterPro" id="IPR001179">
    <property type="entry name" value="PPIase_FKBP_dom"/>
</dbReference>
<dbReference type="InterPro" id="IPR046357">
    <property type="entry name" value="PPIase_dom_sf"/>
</dbReference>
<keyword evidence="10" id="KW-1185">Reference proteome</keyword>
<dbReference type="PANTHER" id="PTHR43811:SF19">
    <property type="entry name" value="39 KDA FK506-BINDING NUCLEAR PROTEIN"/>
    <property type="match status" value="1"/>
</dbReference>
<name>A0ABX1KEI0_9MICO</name>
<dbReference type="SUPFAM" id="SSF54534">
    <property type="entry name" value="FKBP-like"/>
    <property type="match status" value="1"/>
</dbReference>
<sequence length="309" mass="31070">MRTRSLFVLSAVAVATLTLAGCTAGTDTPVEPQPEPVDLCAIAAPSGAVSDAVAVTGPVGSPASVTLAAPLTISSTERTVVVEGEGEPIDGASLVDYAMTVFDAATGQQVRVQGYDATSALAVPAATVGQFLGCATVGSRLVVAVPETDQDAASVWVLDVLGAQPGRATGAEQEPVEGMPEVSLDENGVPTVTVPGGEPPTETEVAVLKKGDGPAVAPGDTVMLHYAGVRWSNGVVFDSSWAAGSPTAVVTTDLIAGYREALEGQTVGSQVLVVIPPTDAYGEGEINDEDLTGETLVFVVDILATSPAA</sequence>
<evidence type="ECO:0000313" key="10">
    <source>
        <dbReference type="Proteomes" id="UP001429745"/>
    </source>
</evidence>
<dbReference type="PROSITE" id="PS50059">
    <property type="entry name" value="FKBP_PPIASE"/>
    <property type="match status" value="1"/>
</dbReference>
<dbReference type="EMBL" id="JABACI010000004">
    <property type="protein sequence ID" value="NLP84708.1"/>
    <property type="molecule type" value="Genomic_DNA"/>
</dbReference>
<comment type="similarity">
    <text evidence="2 6">Belongs to the FKBP-type PPIase family.</text>
</comment>
<protein>
    <recommendedName>
        <fullName evidence="6">Peptidyl-prolyl cis-trans isomerase</fullName>
        <ecNumber evidence="6">5.2.1.8</ecNumber>
    </recommendedName>
</protein>
<feature type="chain" id="PRO_5046639470" description="Peptidyl-prolyl cis-trans isomerase" evidence="7">
    <location>
        <begin position="21"/>
        <end position="309"/>
    </location>
</feature>
<dbReference type="EC" id="5.2.1.8" evidence="6"/>
<proteinExistence type="inferred from homology"/>
<dbReference type="Proteomes" id="UP001429745">
    <property type="component" value="Unassembled WGS sequence"/>
</dbReference>
<feature type="domain" description="PPIase FKBP-type" evidence="8">
    <location>
        <begin position="219"/>
        <end position="306"/>
    </location>
</feature>
<dbReference type="PANTHER" id="PTHR43811">
    <property type="entry name" value="FKBP-TYPE PEPTIDYL-PROLYL CIS-TRANS ISOMERASE FKPA"/>
    <property type="match status" value="1"/>
</dbReference>
<evidence type="ECO:0000256" key="3">
    <source>
        <dbReference type="ARBA" id="ARBA00023110"/>
    </source>
</evidence>
<evidence type="ECO:0000256" key="2">
    <source>
        <dbReference type="ARBA" id="ARBA00006577"/>
    </source>
</evidence>
<comment type="caution">
    <text evidence="9">The sequence shown here is derived from an EMBL/GenBank/DDBJ whole genome shotgun (WGS) entry which is preliminary data.</text>
</comment>
<evidence type="ECO:0000259" key="8">
    <source>
        <dbReference type="PROSITE" id="PS50059"/>
    </source>
</evidence>
<evidence type="ECO:0000256" key="1">
    <source>
        <dbReference type="ARBA" id="ARBA00000971"/>
    </source>
</evidence>
<keyword evidence="3 5" id="KW-0697">Rotamase</keyword>
<organism evidence="9 10">
    <name type="scientific">Microbacterium salsuginis</name>
    <dbReference type="NCBI Taxonomy" id="2722803"/>
    <lineage>
        <taxon>Bacteria</taxon>
        <taxon>Bacillati</taxon>
        <taxon>Actinomycetota</taxon>
        <taxon>Actinomycetes</taxon>
        <taxon>Micrococcales</taxon>
        <taxon>Microbacteriaceae</taxon>
        <taxon>Microbacterium</taxon>
    </lineage>
</organism>
<reference evidence="9 10" key="1">
    <citation type="submission" date="2020-04" db="EMBL/GenBank/DDBJ databases">
        <title>CFH 90308 Microbacterium sp.</title>
        <authorList>
            <person name="Nie G."/>
            <person name="Ming H."/>
            <person name="Xia T."/>
        </authorList>
    </citation>
    <scope>NUCLEOTIDE SEQUENCE [LARGE SCALE GENOMIC DNA]</scope>
    <source>
        <strain evidence="9 10">CFH 90308</strain>
    </source>
</reference>
<keyword evidence="4 5" id="KW-0413">Isomerase</keyword>
<feature type="signal peptide" evidence="7">
    <location>
        <begin position="1"/>
        <end position="20"/>
    </location>
</feature>
<dbReference type="GO" id="GO:0016853">
    <property type="term" value="F:isomerase activity"/>
    <property type="evidence" value="ECO:0007669"/>
    <property type="project" value="UniProtKB-KW"/>
</dbReference>
<evidence type="ECO:0000256" key="6">
    <source>
        <dbReference type="RuleBase" id="RU003915"/>
    </source>
</evidence>
<evidence type="ECO:0000256" key="5">
    <source>
        <dbReference type="PROSITE-ProRule" id="PRU00277"/>
    </source>
</evidence>
<evidence type="ECO:0000313" key="9">
    <source>
        <dbReference type="EMBL" id="NLP84708.1"/>
    </source>
</evidence>